<dbReference type="InterPro" id="IPR003511">
    <property type="entry name" value="HORMA_dom"/>
</dbReference>
<comment type="similarity">
    <text evidence="1">Belongs to the MAD2 family.</text>
</comment>
<dbReference type="EMBL" id="NBSH01000006">
    <property type="protein sequence ID" value="ORX37149.1"/>
    <property type="molecule type" value="Genomic_DNA"/>
</dbReference>
<evidence type="ECO:0000313" key="4">
    <source>
        <dbReference type="Proteomes" id="UP000193218"/>
    </source>
</evidence>
<sequence length="227" mass="24981">MSTPGLSFKLEIALHTILCIRQVYPPNTFTRRRAHGVPVYQSRHPQVCSYISEVVAAIGKEMEVGRVRRVTVVVKQVSTGLPMERFIIDLGYLGLDKIKERHQREAPLLGAPLAEDLSLMLRGFLIRLVALDSQLEDNRGETTFGIILETDDDLEPSGNKTADGSAAPWVPALASDTLQPASRSVAPVHHEPLLNVKAVETGVIDIRLMVQECIAKTGLDELRVDQG</sequence>
<dbReference type="InParanoid" id="A0A1Y1UGQ6"/>
<dbReference type="STRING" id="4999.A0A1Y1UGQ6"/>
<protein>
    <submittedName>
        <fullName evidence="3">DNA-binding protein</fullName>
    </submittedName>
</protein>
<keyword evidence="4" id="KW-1185">Reference proteome</keyword>
<organism evidence="3 4">
    <name type="scientific">Kockovaella imperatae</name>
    <dbReference type="NCBI Taxonomy" id="4999"/>
    <lineage>
        <taxon>Eukaryota</taxon>
        <taxon>Fungi</taxon>
        <taxon>Dikarya</taxon>
        <taxon>Basidiomycota</taxon>
        <taxon>Agaricomycotina</taxon>
        <taxon>Tremellomycetes</taxon>
        <taxon>Tremellales</taxon>
        <taxon>Cuniculitremaceae</taxon>
        <taxon>Kockovaella</taxon>
    </lineage>
</organism>
<name>A0A1Y1UGQ6_9TREE</name>
<dbReference type="GO" id="GO:0016035">
    <property type="term" value="C:zeta DNA polymerase complex"/>
    <property type="evidence" value="ECO:0007669"/>
    <property type="project" value="TreeGrafter"/>
</dbReference>
<dbReference type="Proteomes" id="UP000193218">
    <property type="component" value="Unassembled WGS sequence"/>
</dbReference>
<dbReference type="AlphaFoldDB" id="A0A1Y1UGQ6"/>
<proteinExistence type="inferred from homology"/>
<dbReference type="GO" id="GO:0003677">
    <property type="term" value="F:DNA binding"/>
    <property type="evidence" value="ECO:0007669"/>
    <property type="project" value="UniProtKB-KW"/>
</dbReference>
<keyword evidence="3" id="KW-0238">DNA-binding</keyword>
<evidence type="ECO:0000256" key="1">
    <source>
        <dbReference type="ARBA" id="ARBA00010348"/>
    </source>
</evidence>
<accession>A0A1Y1UGQ6</accession>
<dbReference type="PANTHER" id="PTHR11842">
    <property type="entry name" value="MITOTIC SPINDLE ASSEMBLY CHECKPOINT PROTEIN MAD2"/>
    <property type="match status" value="1"/>
</dbReference>
<dbReference type="RefSeq" id="XP_021871187.1">
    <property type="nucleotide sequence ID" value="XM_022017467.1"/>
</dbReference>
<dbReference type="PROSITE" id="PS50815">
    <property type="entry name" value="HORMA"/>
    <property type="match status" value="1"/>
</dbReference>
<dbReference type="Gene3D" id="3.30.900.10">
    <property type="entry name" value="HORMA domain"/>
    <property type="match status" value="1"/>
</dbReference>
<evidence type="ECO:0000313" key="3">
    <source>
        <dbReference type="EMBL" id="ORX37149.1"/>
    </source>
</evidence>
<comment type="caution">
    <text evidence="3">The sequence shown here is derived from an EMBL/GenBank/DDBJ whole genome shotgun (WGS) entry which is preliminary data.</text>
</comment>
<dbReference type="PANTHER" id="PTHR11842:SF10">
    <property type="entry name" value="MITOTIC SPINDLE ASSEMBLY CHECKPOINT PROTEIN MAD2B"/>
    <property type="match status" value="1"/>
</dbReference>
<dbReference type="SUPFAM" id="SSF56019">
    <property type="entry name" value="The spindle assembly checkpoint protein mad2"/>
    <property type="match status" value="1"/>
</dbReference>
<dbReference type="GeneID" id="33559276"/>
<feature type="domain" description="HORMA" evidence="2">
    <location>
        <begin position="1"/>
        <end position="210"/>
    </location>
</feature>
<evidence type="ECO:0000259" key="2">
    <source>
        <dbReference type="PROSITE" id="PS50815"/>
    </source>
</evidence>
<dbReference type="OrthoDB" id="21254at2759"/>
<gene>
    <name evidence="3" type="ORF">BD324DRAFT_642115</name>
</gene>
<dbReference type="InterPro" id="IPR036570">
    <property type="entry name" value="HORMA_dom_sf"/>
</dbReference>
<dbReference type="InterPro" id="IPR045091">
    <property type="entry name" value="Mad2-like"/>
</dbReference>
<reference evidence="3 4" key="1">
    <citation type="submission" date="2017-03" db="EMBL/GenBank/DDBJ databases">
        <title>Widespread Adenine N6-methylation of Active Genes in Fungi.</title>
        <authorList>
            <consortium name="DOE Joint Genome Institute"/>
            <person name="Mondo S.J."/>
            <person name="Dannebaum R.O."/>
            <person name="Kuo R.C."/>
            <person name="Louie K.B."/>
            <person name="Bewick A.J."/>
            <person name="Labutti K."/>
            <person name="Haridas S."/>
            <person name="Kuo A."/>
            <person name="Salamov A."/>
            <person name="Ahrendt S.R."/>
            <person name="Lau R."/>
            <person name="Bowen B.P."/>
            <person name="Lipzen A."/>
            <person name="Sullivan W."/>
            <person name="Andreopoulos W.B."/>
            <person name="Clum A."/>
            <person name="Lindquist E."/>
            <person name="Daum C."/>
            <person name="Northen T.R."/>
            <person name="Ramamoorthy G."/>
            <person name="Schmitz R.J."/>
            <person name="Gryganskyi A."/>
            <person name="Culley D."/>
            <person name="Magnuson J."/>
            <person name="James T.Y."/>
            <person name="O'Malley M.A."/>
            <person name="Stajich J.E."/>
            <person name="Spatafora J.W."/>
            <person name="Visel A."/>
            <person name="Grigoriev I.V."/>
        </authorList>
    </citation>
    <scope>NUCLEOTIDE SEQUENCE [LARGE SCALE GENOMIC DNA]</scope>
    <source>
        <strain evidence="3 4">NRRL Y-17943</strain>
    </source>
</reference>